<dbReference type="Pfam" id="PF01738">
    <property type="entry name" value="DLH"/>
    <property type="match status" value="1"/>
</dbReference>
<dbReference type="PANTHER" id="PTHR17630">
    <property type="entry name" value="DIENELACTONE HYDROLASE"/>
    <property type="match status" value="1"/>
</dbReference>
<dbReference type="GO" id="GO:0016787">
    <property type="term" value="F:hydrolase activity"/>
    <property type="evidence" value="ECO:0007669"/>
    <property type="project" value="UniProtKB-KW"/>
</dbReference>
<dbReference type="AlphaFoldDB" id="A0A9W8TW07"/>
<gene>
    <name evidence="2" type="ORF">DFH05DRAFT_1422825</name>
</gene>
<dbReference type="Gene3D" id="3.40.50.1820">
    <property type="entry name" value="alpha/beta hydrolase"/>
    <property type="match status" value="1"/>
</dbReference>
<dbReference type="EMBL" id="JANVFU010000010">
    <property type="protein sequence ID" value="KAJ3742520.1"/>
    <property type="molecule type" value="Genomic_DNA"/>
</dbReference>
<keyword evidence="2" id="KW-0378">Hydrolase</keyword>
<sequence>MSLCEHCVKGVTHSGEPTGNWQEINGVKSYIATPSQDYPKDKVLLYITDIFGPQLVNNRLLADDYAANGIKTIIPDIFHGDAAPVDALKPGSTWDLMAWLKAHGSDSARPPIDKVIEGLKNDGVTVFAVVGYCFGARFAFDLAFEGIPKVVAIAHPSLVNVNADLQTYATKATAPLLINSCSVDPKFPLEAQIKADELFGEGKFAPGYKREHWEGCSHGFAVRGDISDSKVKAGKEGAFKASVEWIKKYL</sequence>
<evidence type="ECO:0000313" key="2">
    <source>
        <dbReference type="EMBL" id="KAJ3742520.1"/>
    </source>
</evidence>
<dbReference type="Proteomes" id="UP001142393">
    <property type="component" value="Unassembled WGS sequence"/>
</dbReference>
<evidence type="ECO:0000259" key="1">
    <source>
        <dbReference type="Pfam" id="PF01738"/>
    </source>
</evidence>
<proteinExistence type="predicted"/>
<comment type="caution">
    <text evidence="2">The sequence shown here is derived from an EMBL/GenBank/DDBJ whole genome shotgun (WGS) entry which is preliminary data.</text>
</comment>
<protein>
    <submittedName>
        <fullName evidence="2">Dienelactone hydrolase</fullName>
    </submittedName>
</protein>
<dbReference type="PANTHER" id="PTHR17630:SF44">
    <property type="entry name" value="PROTEIN AIM2"/>
    <property type="match status" value="1"/>
</dbReference>
<dbReference type="InterPro" id="IPR002925">
    <property type="entry name" value="Dienelactn_hydro"/>
</dbReference>
<feature type="domain" description="Dienelactone hydrolase" evidence="1">
    <location>
        <begin position="28"/>
        <end position="250"/>
    </location>
</feature>
<keyword evidence="3" id="KW-1185">Reference proteome</keyword>
<dbReference type="InterPro" id="IPR029058">
    <property type="entry name" value="AB_hydrolase_fold"/>
</dbReference>
<accession>A0A9W8TW07</accession>
<reference evidence="2 3" key="1">
    <citation type="journal article" date="2023" name="Proc. Natl. Acad. Sci. U.S.A.">
        <title>A global phylogenomic analysis of the shiitake genus Lentinula.</title>
        <authorList>
            <person name="Sierra-Patev S."/>
            <person name="Min B."/>
            <person name="Naranjo-Ortiz M."/>
            <person name="Looney B."/>
            <person name="Konkel Z."/>
            <person name="Slot J.C."/>
            <person name="Sakamoto Y."/>
            <person name="Steenwyk J.L."/>
            <person name="Rokas A."/>
            <person name="Carro J."/>
            <person name="Camarero S."/>
            <person name="Ferreira P."/>
            <person name="Molpeceres G."/>
            <person name="Ruiz-Duenas F.J."/>
            <person name="Serrano A."/>
            <person name="Henrissat B."/>
            <person name="Drula E."/>
            <person name="Hughes K.W."/>
            <person name="Mata J.L."/>
            <person name="Ishikawa N.K."/>
            <person name="Vargas-Isla R."/>
            <person name="Ushijima S."/>
            <person name="Smith C.A."/>
            <person name="Donoghue J."/>
            <person name="Ahrendt S."/>
            <person name="Andreopoulos W."/>
            <person name="He G."/>
            <person name="LaButti K."/>
            <person name="Lipzen A."/>
            <person name="Ng V."/>
            <person name="Riley R."/>
            <person name="Sandor L."/>
            <person name="Barry K."/>
            <person name="Martinez A.T."/>
            <person name="Xiao Y."/>
            <person name="Gibbons J.G."/>
            <person name="Terashima K."/>
            <person name="Grigoriev I.V."/>
            <person name="Hibbett D."/>
        </authorList>
    </citation>
    <scope>NUCLEOTIDE SEQUENCE [LARGE SCALE GENOMIC DNA]</scope>
    <source>
        <strain evidence="2 3">TFB7810</strain>
    </source>
</reference>
<organism evidence="2 3">
    <name type="scientific">Lentinula detonsa</name>
    <dbReference type="NCBI Taxonomy" id="2804962"/>
    <lineage>
        <taxon>Eukaryota</taxon>
        <taxon>Fungi</taxon>
        <taxon>Dikarya</taxon>
        <taxon>Basidiomycota</taxon>
        <taxon>Agaricomycotina</taxon>
        <taxon>Agaricomycetes</taxon>
        <taxon>Agaricomycetidae</taxon>
        <taxon>Agaricales</taxon>
        <taxon>Marasmiineae</taxon>
        <taxon>Omphalotaceae</taxon>
        <taxon>Lentinula</taxon>
    </lineage>
</organism>
<name>A0A9W8TW07_9AGAR</name>
<evidence type="ECO:0000313" key="3">
    <source>
        <dbReference type="Proteomes" id="UP001142393"/>
    </source>
</evidence>
<dbReference type="SUPFAM" id="SSF53474">
    <property type="entry name" value="alpha/beta-Hydrolases"/>
    <property type="match status" value="1"/>
</dbReference>